<proteinExistence type="predicted"/>
<evidence type="ECO:0000313" key="1">
    <source>
        <dbReference type="EMBL" id="KDQ51172.1"/>
    </source>
</evidence>
<dbReference type="AlphaFoldDB" id="A0A067PJG0"/>
<dbReference type="Proteomes" id="UP000027265">
    <property type="component" value="Unassembled WGS sequence"/>
</dbReference>
<organism evidence="1 2">
    <name type="scientific">Jaapia argillacea MUCL 33604</name>
    <dbReference type="NCBI Taxonomy" id="933084"/>
    <lineage>
        <taxon>Eukaryota</taxon>
        <taxon>Fungi</taxon>
        <taxon>Dikarya</taxon>
        <taxon>Basidiomycota</taxon>
        <taxon>Agaricomycotina</taxon>
        <taxon>Agaricomycetes</taxon>
        <taxon>Agaricomycetidae</taxon>
        <taxon>Jaapiales</taxon>
        <taxon>Jaapiaceae</taxon>
        <taxon>Jaapia</taxon>
    </lineage>
</organism>
<name>A0A067PJG0_9AGAM</name>
<dbReference type="EMBL" id="KL197751">
    <property type="protein sequence ID" value="KDQ51172.1"/>
    <property type="molecule type" value="Genomic_DNA"/>
</dbReference>
<evidence type="ECO:0000313" key="2">
    <source>
        <dbReference type="Proteomes" id="UP000027265"/>
    </source>
</evidence>
<sequence>MKILMTPNGHGASPSSSLVSSPLCLSRSAGIHPSATTTLDRMIPSPMRFFRRQRRTRKNHLWQVPFNPTPRITLDVHCRTPFAIYSSLAVQTINASPLNTLHLTPSGALPWSTILSLIPVKSYQSICIQGVAF</sequence>
<gene>
    <name evidence="1" type="ORF">JAAARDRAFT_539379</name>
</gene>
<protein>
    <submittedName>
        <fullName evidence="1">Uncharacterized protein</fullName>
    </submittedName>
</protein>
<dbReference type="InParanoid" id="A0A067PJG0"/>
<reference evidence="2" key="1">
    <citation type="journal article" date="2014" name="Proc. Natl. Acad. Sci. U.S.A.">
        <title>Extensive sampling of basidiomycete genomes demonstrates inadequacy of the white-rot/brown-rot paradigm for wood decay fungi.</title>
        <authorList>
            <person name="Riley R."/>
            <person name="Salamov A.A."/>
            <person name="Brown D.W."/>
            <person name="Nagy L.G."/>
            <person name="Floudas D."/>
            <person name="Held B.W."/>
            <person name="Levasseur A."/>
            <person name="Lombard V."/>
            <person name="Morin E."/>
            <person name="Otillar R."/>
            <person name="Lindquist E.A."/>
            <person name="Sun H."/>
            <person name="LaButti K.M."/>
            <person name="Schmutz J."/>
            <person name="Jabbour D."/>
            <person name="Luo H."/>
            <person name="Baker S.E."/>
            <person name="Pisabarro A.G."/>
            <person name="Walton J.D."/>
            <person name="Blanchette R.A."/>
            <person name="Henrissat B."/>
            <person name="Martin F."/>
            <person name="Cullen D."/>
            <person name="Hibbett D.S."/>
            <person name="Grigoriev I.V."/>
        </authorList>
    </citation>
    <scope>NUCLEOTIDE SEQUENCE [LARGE SCALE GENOMIC DNA]</scope>
    <source>
        <strain evidence="2">MUCL 33604</strain>
    </source>
</reference>
<keyword evidence="2" id="KW-1185">Reference proteome</keyword>
<dbReference type="HOGENOM" id="CLU_1907015_0_0_1"/>
<accession>A0A067PJG0</accession>